<keyword evidence="2 11" id="KW-0813">Transport</keyword>
<keyword evidence="6" id="KW-0408">Iron</keyword>
<dbReference type="InterPro" id="IPR036942">
    <property type="entry name" value="Beta-barrel_TonB_sf"/>
</dbReference>
<evidence type="ECO:0000256" key="12">
    <source>
        <dbReference type="RuleBase" id="RU003357"/>
    </source>
</evidence>
<keyword evidence="10 11" id="KW-0998">Cell outer membrane</keyword>
<evidence type="ECO:0000256" key="7">
    <source>
        <dbReference type="ARBA" id="ARBA00023065"/>
    </source>
</evidence>
<feature type="domain" description="TonB-dependent receptor plug" evidence="15">
    <location>
        <begin position="40"/>
        <end position="148"/>
    </location>
</feature>
<feature type="chain" id="PRO_5037995758" evidence="13">
    <location>
        <begin position="24"/>
        <end position="744"/>
    </location>
</feature>
<dbReference type="SUPFAM" id="SSF56935">
    <property type="entry name" value="Porins"/>
    <property type="match status" value="1"/>
</dbReference>
<dbReference type="PANTHER" id="PTHR32552:SF81">
    <property type="entry name" value="TONB-DEPENDENT OUTER MEMBRANE RECEPTOR"/>
    <property type="match status" value="1"/>
</dbReference>
<comment type="similarity">
    <text evidence="11 12">Belongs to the TonB-dependent receptor family.</text>
</comment>
<dbReference type="Pfam" id="PF07715">
    <property type="entry name" value="Plug"/>
    <property type="match status" value="1"/>
</dbReference>
<keyword evidence="3 11" id="KW-1134">Transmembrane beta strand</keyword>
<dbReference type="GO" id="GO:0006826">
    <property type="term" value="P:iron ion transport"/>
    <property type="evidence" value="ECO:0007669"/>
    <property type="project" value="UniProtKB-KW"/>
</dbReference>
<keyword evidence="13" id="KW-0732">Signal</keyword>
<proteinExistence type="inferred from homology"/>
<protein>
    <submittedName>
        <fullName evidence="16">TonB-dependent receptor</fullName>
    </submittedName>
</protein>
<comment type="subcellular location">
    <subcellularLocation>
        <location evidence="1 11">Cell outer membrane</location>
        <topology evidence="1 11">Multi-pass membrane protein</topology>
    </subcellularLocation>
</comment>
<accession>A0A939IM36</accession>
<reference evidence="16" key="1">
    <citation type="submission" date="2021-02" db="EMBL/GenBank/DDBJ databases">
        <title>PHA producing bacteria isolated from coastal sediment in Guangdong, Shenzhen.</title>
        <authorList>
            <person name="Zheng W."/>
            <person name="Yu S."/>
            <person name="Huang Y."/>
        </authorList>
    </citation>
    <scope>NUCLEOTIDE SEQUENCE</scope>
    <source>
        <strain evidence="16">TN14-10</strain>
    </source>
</reference>
<organism evidence="16 17">
    <name type="scientific">Parahaliea mediterranea</name>
    <dbReference type="NCBI Taxonomy" id="651086"/>
    <lineage>
        <taxon>Bacteria</taxon>
        <taxon>Pseudomonadati</taxon>
        <taxon>Pseudomonadota</taxon>
        <taxon>Gammaproteobacteria</taxon>
        <taxon>Cellvibrionales</taxon>
        <taxon>Halieaceae</taxon>
        <taxon>Parahaliea</taxon>
    </lineage>
</organism>
<evidence type="ECO:0000256" key="13">
    <source>
        <dbReference type="SAM" id="SignalP"/>
    </source>
</evidence>
<evidence type="ECO:0000256" key="9">
    <source>
        <dbReference type="ARBA" id="ARBA00023136"/>
    </source>
</evidence>
<dbReference type="GO" id="GO:0009279">
    <property type="term" value="C:cell outer membrane"/>
    <property type="evidence" value="ECO:0007669"/>
    <property type="project" value="UniProtKB-SubCell"/>
</dbReference>
<evidence type="ECO:0000256" key="11">
    <source>
        <dbReference type="PROSITE-ProRule" id="PRU01360"/>
    </source>
</evidence>
<evidence type="ECO:0000256" key="1">
    <source>
        <dbReference type="ARBA" id="ARBA00004571"/>
    </source>
</evidence>
<evidence type="ECO:0000313" key="16">
    <source>
        <dbReference type="EMBL" id="MBN7796623.1"/>
    </source>
</evidence>
<gene>
    <name evidence="16" type="ORF">JYP50_08475</name>
</gene>
<keyword evidence="4" id="KW-0410">Iron transport</keyword>
<keyword evidence="5 11" id="KW-0812">Transmembrane</keyword>
<evidence type="ECO:0000259" key="14">
    <source>
        <dbReference type="Pfam" id="PF00593"/>
    </source>
</evidence>
<keyword evidence="8 12" id="KW-0798">TonB box</keyword>
<evidence type="ECO:0000256" key="2">
    <source>
        <dbReference type="ARBA" id="ARBA00022448"/>
    </source>
</evidence>
<dbReference type="EMBL" id="JAFKCZ010000005">
    <property type="protein sequence ID" value="MBN7796623.1"/>
    <property type="molecule type" value="Genomic_DNA"/>
</dbReference>
<feature type="signal peptide" evidence="13">
    <location>
        <begin position="1"/>
        <end position="23"/>
    </location>
</feature>
<dbReference type="InterPro" id="IPR000531">
    <property type="entry name" value="Beta-barrel_TonB"/>
</dbReference>
<dbReference type="InterPro" id="IPR012910">
    <property type="entry name" value="Plug_dom"/>
</dbReference>
<keyword evidence="16" id="KW-0675">Receptor</keyword>
<evidence type="ECO:0000259" key="15">
    <source>
        <dbReference type="Pfam" id="PF07715"/>
    </source>
</evidence>
<sequence length="744" mass="81441">MKRPLRALGAVVSASLMVSDALAVALEEVVVTATRREANIQDTGISVTAITGDALKQMNITDTELLTMVTPGLMFQNGGGSPLVGLVSIRGVAQNDFAGHIESPNALYLDEVYQSSISTNSIKLFDIERVEVLRGPQGTLFGRNATGGLLHLITRKPADQLEGYVNLSVGSYNSRIAEAAVSGPLSDTASARLALYRSKADGFIENEIGPDQPEDDTFAGRLHLRLTPGENLDVLLSADFYDMDVDNVGAAHSQGAVIDPVTGLGENVSGIANTVTGYVDADGDIYSGAYDQPGYLQRESSNFTANISYQLGELTLVSITNFNHVESRYLEDNDLSPLPFIDFAQTGDSDTVSQELRVVGDSGDWRWTTGLYYLDIDGEYSQSLMVNPPPDYDPSVVHLGQTGLWRVDTRSYSLFGQAEYDIDSQWMLTAGLRWTYDEKDYGYDAQPFLVAGGVEVPGAAPLGVPPGSLIEEVLANGPVSDSHDEGGYSFRLQADYAASEDWLLYASFNKGYKAFNYNAGFAGHAPFDGLRFDGEDIYAYEVGSKLDFWDRRARWNISAYYYDYRDYQAFDQRGINFTLYNTDARISGLDTEFTFSPTVNSTLTLGAAFLETQVEDVLIGADPANPISVDREAPQSPDFTLSAGAAQDFPIQSGRISLQLNAYYNSGYYSQLTNAPNTDIPGFTIVNGRISYINERHGFDLSVFARNLFDKEYYTYAFDIASNGFTEQSLGVARWVGVEARYEF</sequence>
<dbReference type="Gene3D" id="2.40.170.20">
    <property type="entry name" value="TonB-dependent receptor, beta-barrel domain"/>
    <property type="match status" value="1"/>
</dbReference>
<name>A0A939IM36_9GAMM</name>
<dbReference type="AlphaFoldDB" id="A0A939IM36"/>
<evidence type="ECO:0000256" key="3">
    <source>
        <dbReference type="ARBA" id="ARBA00022452"/>
    </source>
</evidence>
<keyword evidence="9 11" id="KW-0472">Membrane</keyword>
<dbReference type="PROSITE" id="PS52016">
    <property type="entry name" value="TONB_DEPENDENT_REC_3"/>
    <property type="match status" value="1"/>
</dbReference>
<dbReference type="InterPro" id="IPR039426">
    <property type="entry name" value="TonB-dep_rcpt-like"/>
</dbReference>
<evidence type="ECO:0000256" key="5">
    <source>
        <dbReference type="ARBA" id="ARBA00022692"/>
    </source>
</evidence>
<evidence type="ECO:0000256" key="10">
    <source>
        <dbReference type="ARBA" id="ARBA00023237"/>
    </source>
</evidence>
<comment type="caution">
    <text evidence="16">The sequence shown here is derived from an EMBL/GenBank/DDBJ whole genome shotgun (WGS) entry which is preliminary data.</text>
</comment>
<keyword evidence="7" id="KW-0406">Ion transport</keyword>
<dbReference type="Proteomes" id="UP000664303">
    <property type="component" value="Unassembled WGS sequence"/>
</dbReference>
<dbReference type="RefSeq" id="WP_206560061.1">
    <property type="nucleotide sequence ID" value="NZ_JAFKCZ010000005.1"/>
</dbReference>
<feature type="domain" description="TonB-dependent receptor-like beta-barrel" evidence="14">
    <location>
        <begin position="282"/>
        <end position="708"/>
    </location>
</feature>
<evidence type="ECO:0000256" key="8">
    <source>
        <dbReference type="ARBA" id="ARBA00023077"/>
    </source>
</evidence>
<dbReference type="Pfam" id="PF00593">
    <property type="entry name" value="TonB_dep_Rec_b-barrel"/>
    <property type="match status" value="1"/>
</dbReference>
<evidence type="ECO:0000256" key="6">
    <source>
        <dbReference type="ARBA" id="ARBA00023004"/>
    </source>
</evidence>
<keyword evidence="17" id="KW-1185">Reference proteome</keyword>
<dbReference type="PANTHER" id="PTHR32552">
    <property type="entry name" value="FERRICHROME IRON RECEPTOR-RELATED"/>
    <property type="match status" value="1"/>
</dbReference>
<evidence type="ECO:0000256" key="4">
    <source>
        <dbReference type="ARBA" id="ARBA00022496"/>
    </source>
</evidence>
<evidence type="ECO:0000313" key="17">
    <source>
        <dbReference type="Proteomes" id="UP000664303"/>
    </source>
</evidence>